<dbReference type="AlphaFoldDB" id="A0A0A9GLM2"/>
<organism evidence="1">
    <name type="scientific">Arundo donax</name>
    <name type="common">Giant reed</name>
    <name type="synonym">Donax arundinaceus</name>
    <dbReference type="NCBI Taxonomy" id="35708"/>
    <lineage>
        <taxon>Eukaryota</taxon>
        <taxon>Viridiplantae</taxon>
        <taxon>Streptophyta</taxon>
        <taxon>Embryophyta</taxon>
        <taxon>Tracheophyta</taxon>
        <taxon>Spermatophyta</taxon>
        <taxon>Magnoliopsida</taxon>
        <taxon>Liliopsida</taxon>
        <taxon>Poales</taxon>
        <taxon>Poaceae</taxon>
        <taxon>PACMAD clade</taxon>
        <taxon>Arundinoideae</taxon>
        <taxon>Arundineae</taxon>
        <taxon>Arundo</taxon>
    </lineage>
</organism>
<reference evidence="1" key="2">
    <citation type="journal article" date="2015" name="Data Brief">
        <title>Shoot transcriptome of the giant reed, Arundo donax.</title>
        <authorList>
            <person name="Barrero R.A."/>
            <person name="Guerrero F.D."/>
            <person name="Moolhuijzen P."/>
            <person name="Goolsby J.A."/>
            <person name="Tidwell J."/>
            <person name="Bellgard S.E."/>
            <person name="Bellgard M.I."/>
        </authorList>
    </citation>
    <scope>NUCLEOTIDE SEQUENCE</scope>
    <source>
        <tissue evidence="1">Shoot tissue taken approximately 20 cm above the soil surface</tissue>
    </source>
</reference>
<accession>A0A0A9GLM2</accession>
<evidence type="ECO:0000313" key="1">
    <source>
        <dbReference type="EMBL" id="JAE26010.1"/>
    </source>
</evidence>
<reference evidence="1" key="1">
    <citation type="submission" date="2014-09" db="EMBL/GenBank/DDBJ databases">
        <authorList>
            <person name="Magalhaes I.L.F."/>
            <person name="Oliveira U."/>
            <person name="Santos F.R."/>
            <person name="Vidigal T.H.D.A."/>
            <person name="Brescovit A.D."/>
            <person name="Santos A.J."/>
        </authorList>
    </citation>
    <scope>NUCLEOTIDE SEQUENCE</scope>
    <source>
        <tissue evidence="1">Shoot tissue taken approximately 20 cm above the soil surface</tissue>
    </source>
</reference>
<dbReference type="EMBL" id="GBRH01171886">
    <property type="protein sequence ID" value="JAE26010.1"/>
    <property type="molecule type" value="Transcribed_RNA"/>
</dbReference>
<protein>
    <submittedName>
        <fullName evidence="1">Uncharacterized protein</fullName>
    </submittedName>
</protein>
<proteinExistence type="predicted"/>
<sequence length="40" mass="4567">MLAAPTSLVSCNCTHDQIEKFRTKLPKRCPSCIISYELLR</sequence>
<name>A0A0A9GLM2_ARUDO</name>